<comment type="caution">
    <text evidence="2">The sequence shown here is derived from an EMBL/GenBank/DDBJ whole genome shotgun (WGS) entry which is preliminary data.</text>
</comment>
<protein>
    <recommendedName>
        <fullName evidence="1">DUF5655 domain-containing protein</fullName>
    </recommendedName>
</protein>
<dbReference type="InterPro" id="IPR043714">
    <property type="entry name" value="DUF5655"/>
</dbReference>
<reference evidence="2" key="1">
    <citation type="journal article" date="2014" name="Int. J. Syst. Evol. Microbiol.">
        <title>Complete genome sequence of Corynebacterium casei LMG S-19264T (=DSM 44701T), isolated from a smear-ripened cheese.</title>
        <authorList>
            <consortium name="US DOE Joint Genome Institute (JGI-PGF)"/>
            <person name="Walter F."/>
            <person name="Albersmeier A."/>
            <person name="Kalinowski J."/>
            <person name="Ruckert C."/>
        </authorList>
    </citation>
    <scope>NUCLEOTIDE SEQUENCE</scope>
    <source>
        <strain evidence="2">JCM 3276</strain>
    </source>
</reference>
<dbReference type="EMBL" id="BMRB01000002">
    <property type="protein sequence ID" value="GGS28635.1"/>
    <property type="molecule type" value="Genomic_DNA"/>
</dbReference>
<dbReference type="RefSeq" id="WP_229786807.1">
    <property type="nucleotide sequence ID" value="NZ_BMRB01000002.1"/>
</dbReference>
<reference evidence="2" key="2">
    <citation type="submission" date="2020-09" db="EMBL/GenBank/DDBJ databases">
        <authorList>
            <person name="Sun Q."/>
            <person name="Ohkuma M."/>
        </authorList>
    </citation>
    <scope>NUCLEOTIDE SEQUENCE</scope>
    <source>
        <strain evidence="2">JCM 3276</strain>
    </source>
</reference>
<name>A0A918LC80_9PSEU</name>
<dbReference type="AlphaFoldDB" id="A0A918LC80"/>
<dbReference type="Pfam" id="PF18899">
    <property type="entry name" value="DUF5655"/>
    <property type="match status" value="1"/>
</dbReference>
<evidence type="ECO:0000259" key="1">
    <source>
        <dbReference type="Pfam" id="PF18899"/>
    </source>
</evidence>
<keyword evidence="3" id="KW-1185">Reference proteome</keyword>
<accession>A0A918LC80</accession>
<gene>
    <name evidence="2" type="ORF">GCM10010171_22180</name>
</gene>
<evidence type="ECO:0000313" key="2">
    <source>
        <dbReference type="EMBL" id="GGS28635.1"/>
    </source>
</evidence>
<organism evidence="2 3">
    <name type="scientific">Actinokineospora fastidiosa</name>
    <dbReference type="NCBI Taxonomy" id="1816"/>
    <lineage>
        <taxon>Bacteria</taxon>
        <taxon>Bacillati</taxon>
        <taxon>Actinomycetota</taxon>
        <taxon>Actinomycetes</taxon>
        <taxon>Pseudonocardiales</taxon>
        <taxon>Pseudonocardiaceae</taxon>
        <taxon>Actinokineospora</taxon>
    </lineage>
</organism>
<dbReference type="Proteomes" id="UP000660680">
    <property type="component" value="Unassembled WGS sequence"/>
</dbReference>
<proteinExistence type="predicted"/>
<sequence>MTIDEFLDASPFARAVHERLRTLLDDPYTVQATKSQLAYRRARGFAYLWLPGRYLRNPGAEVVLSIVLPRRSDSARFKEVAHPAPGLWIHHLEIHDVTELDAEVAAWLREAAEA</sequence>
<feature type="domain" description="DUF5655" evidence="1">
    <location>
        <begin position="8"/>
        <end position="111"/>
    </location>
</feature>
<evidence type="ECO:0000313" key="3">
    <source>
        <dbReference type="Proteomes" id="UP000660680"/>
    </source>
</evidence>